<dbReference type="InterPro" id="IPR040921">
    <property type="entry name" value="Peptidase_S66C"/>
</dbReference>
<name>A0A371IYW6_9FIRM</name>
<dbReference type="GO" id="GO:0004180">
    <property type="term" value="F:carboxypeptidase activity"/>
    <property type="evidence" value="ECO:0007669"/>
    <property type="project" value="UniProtKB-KW"/>
</dbReference>
<sequence>MIFPKSINKNDTIGIVAPSGPFNRYSLEKIKKSFKKLGYKVKFADSCIGSYKGYLSAEDEIRAKDIEDMFLDNEIDAIMCIRGGYGTPRILDKLNYNIIKDNPKPFIGFSDITALHTVFNQRSNLVTFHGIMAGSVPDWDEFTYKSLLDALNMKDRLIISNPNGEELKTLVNGKCEGIITGGNLSLLVSTIGTPYEIDTKGKVLFIEEIGETIYKLDRMLTQLSLAGKFDDCEGIVFGDFCECNKGKEDFELVEILRDRVEKFNKPCIYNLKSGHCMPMVTIPMGVKCKLDASVKILEVYR</sequence>
<dbReference type="OrthoDB" id="9807329at2"/>
<feature type="domain" description="LD-carboxypeptidase N-terminal" evidence="7">
    <location>
        <begin position="13"/>
        <end position="130"/>
    </location>
</feature>
<keyword evidence="10" id="KW-1185">Reference proteome</keyword>
<dbReference type="RefSeq" id="WP_094369617.1">
    <property type="nucleotide sequence ID" value="NZ_NOJY02000055.1"/>
</dbReference>
<accession>A0A371IYW6</accession>
<dbReference type="Gene3D" id="3.50.30.60">
    <property type="entry name" value="LD-carboxypeptidase A C-terminal domain-like"/>
    <property type="match status" value="1"/>
</dbReference>
<dbReference type="PIRSF" id="PIRSF028757">
    <property type="entry name" value="LD-carboxypeptidase"/>
    <property type="match status" value="1"/>
</dbReference>
<evidence type="ECO:0000259" key="7">
    <source>
        <dbReference type="Pfam" id="PF02016"/>
    </source>
</evidence>
<dbReference type="InterPro" id="IPR003507">
    <property type="entry name" value="S66_fam"/>
</dbReference>
<dbReference type="InterPro" id="IPR027461">
    <property type="entry name" value="Carboxypeptidase_A_C_sf"/>
</dbReference>
<evidence type="ECO:0000256" key="6">
    <source>
        <dbReference type="PIRSR" id="PIRSR028757-1"/>
    </source>
</evidence>
<keyword evidence="4" id="KW-0378">Hydrolase</keyword>
<keyword evidence="5" id="KW-0720">Serine protease</keyword>
<dbReference type="PANTHER" id="PTHR30237">
    <property type="entry name" value="MURAMOYLTETRAPEPTIDE CARBOXYPEPTIDASE"/>
    <property type="match status" value="1"/>
</dbReference>
<dbReference type="Pfam" id="PF02016">
    <property type="entry name" value="Peptidase_S66"/>
    <property type="match status" value="1"/>
</dbReference>
<evidence type="ECO:0000256" key="5">
    <source>
        <dbReference type="ARBA" id="ARBA00022825"/>
    </source>
</evidence>
<dbReference type="InterPro" id="IPR027478">
    <property type="entry name" value="LdcA_N"/>
</dbReference>
<keyword evidence="2 9" id="KW-0121">Carboxypeptidase</keyword>
<dbReference type="Gene3D" id="3.40.50.10740">
    <property type="entry name" value="Class I glutamine amidotransferase-like"/>
    <property type="match status" value="1"/>
</dbReference>
<evidence type="ECO:0000256" key="4">
    <source>
        <dbReference type="ARBA" id="ARBA00022801"/>
    </source>
</evidence>
<keyword evidence="3" id="KW-0645">Protease</keyword>
<dbReference type="GO" id="GO:0006508">
    <property type="term" value="P:proteolysis"/>
    <property type="evidence" value="ECO:0007669"/>
    <property type="project" value="UniProtKB-KW"/>
</dbReference>
<feature type="active site" description="Charge relay system" evidence="6">
    <location>
        <position position="207"/>
    </location>
</feature>
<proteinExistence type="inferred from homology"/>
<evidence type="ECO:0000256" key="2">
    <source>
        <dbReference type="ARBA" id="ARBA00022645"/>
    </source>
</evidence>
<feature type="active site" description="Nucleophile" evidence="6">
    <location>
        <position position="110"/>
    </location>
</feature>
<protein>
    <submittedName>
        <fullName evidence="9">LD-carboxypeptidase</fullName>
    </submittedName>
</protein>
<dbReference type="Proteomes" id="UP000215694">
    <property type="component" value="Unassembled WGS sequence"/>
</dbReference>
<dbReference type="PANTHER" id="PTHR30237:SF2">
    <property type="entry name" value="MUREIN TETRAPEPTIDE CARBOXYPEPTIDASE"/>
    <property type="match status" value="1"/>
</dbReference>
<feature type="domain" description="LD-carboxypeptidase C-terminal" evidence="8">
    <location>
        <begin position="176"/>
        <end position="290"/>
    </location>
</feature>
<dbReference type="InterPro" id="IPR040449">
    <property type="entry name" value="Peptidase_S66_N"/>
</dbReference>
<dbReference type="InterPro" id="IPR029062">
    <property type="entry name" value="Class_I_gatase-like"/>
</dbReference>
<evidence type="ECO:0000313" key="9">
    <source>
        <dbReference type="EMBL" id="RDY25660.1"/>
    </source>
</evidence>
<evidence type="ECO:0000256" key="3">
    <source>
        <dbReference type="ARBA" id="ARBA00022670"/>
    </source>
</evidence>
<comment type="similarity">
    <text evidence="1">Belongs to the peptidase S66 family.</text>
</comment>
<gene>
    <name evidence="9" type="ORF">CHL78_017035</name>
</gene>
<reference evidence="9 10" key="1">
    <citation type="journal article" date="2017" name="Genome Announc.">
        <title>Draft Genome Sequence of Romboutsia weinsteinii sp. nov. Strain CCRI-19649(T) Isolated from Surface Water.</title>
        <authorList>
            <person name="Maheux A.F."/>
            <person name="Boudreau D.K."/>
            <person name="Berube E."/>
            <person name="Boissinot M."/>
            <person name="Cantin P."/>
            <person name="Raymond F."/>
            <person name="Corbeil J."/>
            <person name="Omar R.F."/>
            <person name="Bergeron M.G."/>
        </authorList>
    </citation>
    <scope>NUCLEOTIDE SEQUENCE [LARGE SCALE GENOMIC DNA]</scope>
    <source>
        <strain evidence="9 10">CCRI-19649</strain>
    </source>
</reference>
<evidence type="ECO:0000313" key="10">
    <source>
        <dbReference type="Proteomes" id="UP000215694"/>
    </source>
</evidence>
<dbReference type="Pfam" id="PF17676">
    <property type="entry name" value="Peptidase_S66C"/>
    <property type="match status" value="1"/>
</dbReference>
<evidence type="ECO:0000256" key="1">
    <source>
        <dbReference type="ARBA" id="ARBA00010233"/>
    </source>
</evidence>
<comment type="caution">
    <text evidence="9">The sequence shown here is derived from an EMBL/GenBank/DDBJ whole genome shotgun (WGS) entry which is preliminary data.</text>
</comment>
<dbReference type="CDD" id="cd07025">
    <property type="entry name" value="Peptidase_S66"/>
    <property type="match status" value="1"/>
</dbReference>
<dbReference type="GO" id="GO:0008236">
    <property type="term" value="F:serine-type peptidase activity"/>
    <property type="evidence" value="ECO:0007669"/>
    <property type="project" value="UniProtKB-KW"/>
</dbReference>
<dbReference type="AlphaFoldDB" id="A0A371IYW6"/>
<organism evidence="9 10">
    <name type="scientific">Romboutsia weinsteinii</name>
    <dbReference type="NCBI Taxonomy" id="2020949"/>
    <lineage>
        <taxon>Bacteria</taxon>
        <taxon>Bacillati</taxon>
        <taxon>Bacillota</taxon>
        <taxon>Clostridia</taxon>
        <taxon>Peptostreptococcales</taxon>
        <taxon>Peptostreptococcaceae</taxon>
        <taxon>Romboutsia</taxon>
    </lineage>
</organism>
<feature type="active site" description="Charge relay system" evidence="6">
    <location>
        <position position="275"/>
    </location>
</feature>
<dbReference type="SUPFAM" id="SSF141986">
    <property type="entry name" value="LD-carboxypeptidase A C-terminal domain-like"/>
    <property type="match status" value="1"/>
</dbReference>
<dbReference type="SUPFAM" id="SSF52317">
    <property type="entry name" value="Class I glutamine amidotransferase-like"/>
    <property type="match status" value="1"/>
</dbReference>
<evidence type="ECO:0000259" key="8">
    <source>
        <dbReference type="Pfam" id="PF17676"/>
    </source>
</evidence>
<dbReference type="EMBL" id="NOJY02000055">
    <property type="protein sequence ID" value="RDY25660.1"/>
    <property type="molecule type" value="Genomic_DNA"/>
</dbReference>